<feature type="domain" description="RING-type" evidence="16">
    <location>
        <begin position="433"/>
        <end position="487"/>
    </location>
</feature>
<keyword evidence="18" id="KW-1185">Reference proteome</keyword>
<evidence type="ECO:0000256" key="5">
    <source>
        <dbReference type="ARBA" id="ARBA00022679"/>
    </source>
</evidence>
<evidence type="ECO:0000256" key="13">
    <source>
        <dbReference type="ARBA" id="ARBA00023136"/>
    </source>
</evidence>
<dbReference type="GO" id="GO:0008270">
    <property type="term" value="F:zinc ion binding"/>
    <property type="evidence" value="ECO:0007669"/>
    <property type="project" value="UniProtKB-KW"/>
</dbReference>
<evidence type="ECO:0000256" key="15">
    <source>
        <dbReference type="SAM" id="Phobius"/>
    </source>
</evidence>
<dbReference type="InterPro" id="IPR001841">
    <property type="entry name" value="Znf_RING"/>
</dbReference>
<evidence type="ECO:0000256" key="2">
    <source>
        <dbReference type="ARBA" id="ARBA00004127"/>
    </source>
</evidence>
<evidence type="ECO:0000256" key="10">
    <source>
        <dbReference type="ARBA" id="ARBA00022786"/>
    </source>
</evidence>
<dbReference type="InterPro" id="IPR050731">
    <property type="entry name" value="HRD1_E3_ubiq-ligases"/>
</dbReference>
<dbReference type="GO" id="GO:0043161">
    <property type="term" value="P:proteasome-mediated ubiquitin-dependent protein catabolic process"/>
    <property type="evidence" value="ECO:0007669"/>
    <property type="project" value="TreeGrafter"/>
</dbReference>
<keyword evidence="9 14" id="KW-0863">Zinc-finger</keyword>
<keyword evidence="12 15" id="KW-1133">Transmembrane helix</keyword>
<dbReference type="EC" id="2.3.2.27" evidence="4"/>
<dbReference type="Pfam" id="PF12678">
    <property type="entry name" value="zf-rbx1"/>
    <property type="match status" value="1"/>
</dbReference>
<dbReference type="EMBL" id="CAJJDN010000001">
    <property type="protein sequence ID" value="CAD8045581.1"/>
    <property type="molecule type" value="Genomic_DNA"/>
</dbReference>
<keyword evidence="13 15" id="KW-0472">Membrane</keyword>
<dbReference type="PROSITE" id="PS50089">
    <property type="entry name" value="ZF_RING_2"/>
    <property type="match status" value="1"/>
</dbReference>
<dbReference type="InterPro" id="IPR024766">
    <property type="entry name" value="Znf_RING_H2"/>
</dbReference>
<organism evidence="17 18">
    <name type="scientific">Paramecium sonneborni</name>
    <dbReference type="NCBI Taxonomy" id="65129"/>
    <lineage>
        <taxon>Eukaryota</taxon>
        <taxon>Sar</taxon>
        <taxon>Alveolata</taxon>
        <taxon>Ciliophora</taxon>
        <taxon>Intramacronucleata</taxon>
        <taxon>Oligohymenophorea</taxon>
        <taxon>Peniculida</taxon>
        <taxon>Parameciidae</taxon>
        <taxon>Paramecium</taxon>
    </lineage>
</organism>
<protein>
    <recommendedName>
        <fullName evidence="4">RING-type E3 ubiquitin transferase</fullName>
        <ecNumber evidence="4">2.3.2.27</ecNumber>
    </recommendedName>
</protein>
<reference evidence="17" key="1">
    <citation type="submission" date="2021-01" db="EMBL/GenBank/DDBJ databases">
        <authorList>
            <consortium name="Genoscope - CEA"/>
            <person name="William W."/>
        </authorList>
    </citation>
    <scope>NUCLEOTIDE SEQUENCE</scope>
</reference>
<feature type="transmembrane region" description="Helical" evidence="15">
    <location>
        <begin position="183"/>
        <end position="203"/>
    </location>
</feature>
<comment type="subcellular location">
    <subcellularLocation>
        <location evidence="2">Endomembrane system</location>
        <topology evidence="2">Multi-pass membrane protein</topology>
    </subcellularLocation>
</comment>
<evidence type="ECO:0000313" key="18">
    <source>
        <dbReference type="Proteomes" id="UP000692954"/>
    </source>
</evidence>
<evidence type="ECO:0000256" key="6">
    <source>
        <dbReference type="ARBA" id="ARBA00022692"/>
    </source>
</evidence>
<evidence type="ECO:0000256" key="1">
    <source>
        <dbReference type="ARBA" id="ARBA00000900"/>
    </source>
</evidence>
<gene>
    <name evidence="17" type="ORF">PSON_ATCC_30995.1.T0010119</name>
</gene>
<feature type="transmembrane region" description="Helical" evidence="15">
    <location>
        <begin position="295"/>
        <end position="313"/>
    </location>
</feature>
<dbReference type="Proteomes" id="UP000692954">
    <property type="component" value="Unassembled WGS sequence"/>
</dbReference>
<dbReference type="GO" id="GO:0061630">
    <property type="term" value="F:ubiquitin protein ligase activity"/>
    <property type="evidence" value="ECO:0007669"/>
    <property type="project" value="UniProtKB-EC"/>
</dbReference>
<dbReference type="GO" id="GO:0012505">
    <property type="term" value="C:endomembrane system"/>
    <property type="evidence" value="ECO:0007669"/>
    <property type="project" value="UniProtKB-SubCell"/>
</dbReference>
<evidence type="ECO:0000256" key="8">
    <source>
        <dbReference type="ARBA" id="ARBA00022729"/>
    </source>
</evidence>
<keyword evidence="11" id="KW-0862">Zinc</keyword>
<evidence type="ECO:0000256" key="4">
    <source>
        <dbReference type="ARBA" id="ARBA00012483"/>
    </source>
</evidence>
<evidence type="ECO:0000256" key="7">
    <source>
        <dbReference type="ARBA" id="ARBA00022723"/>
    </source>
</evidence>
<comment type="caution">
    <text evidence="17">The sequence shown here is derived from an EMBL/GenBank/DDBJ whole genome shotgun (WGS) entry which is preliminary data.</text>
</comment>
<keyword evidence="6 15" id="KW-0812">Transmembrane</keyword>
<dbReference type="OrthoDB" id="288306at2759"/>
<dbReference type="Pfam" id="PF11145">
    <property type="entry name" value="DUF2921"/>
    <property type="match status" value="1"/>
</dbReference>
<dbReference type="PANTHER" id="PTHR22763:SF185">
    <property type="entry name" value="E3 UBIQUITIN-PROTEIN LIGASE RHF2A"/>
    <property type="match status" value="1"/>
</dbReference>
<evidence type="ECO:0000313" key="17">
    <source>
        <dbReference type="EMBL" id="CAD8045581.1"/>
    </source>
</evidence>
<evidence type="ECO:0000256" key="9">
    <source>
        <dbReference type="ARBA" id="ARBA00022771"/>
    </source>
</evidence>
<feature type="transmembrane region" description="Helical" evidence="15">
    <location>
        <begin position="378"/>
        <end position="399"/>
    </location>
</feature>
<keyword evidence="7" id="KW-0479">Metal-binding</keyword>
<keyword evidence="10" id="KW-0833">Ubl conjugation pathway</keyword>
<dbReference type="AlphaFoldDB" id="A0A8S1JTH2"/>
<sequence length="495" mass="58825">MLWIVLLEFVQGFKERPQNIVELTQILSGYEYKGLWKSQNNEQQFHYLTVEQGDAYMIFQTNDTSHNGQDEIIDRLEFQLLNPKYTELKQVVGIFHLTNYSETDISFENSSLINYTTAYKFRRNYNSRDNCEIVYNVSIEFNENTYDKDHANIKVQLYTQNKANDSHCDVNIKMDLTYDNTNYLLEIIMYCTMSVLICFTQFLCVTKLCKALLENVEDASKISLAAVGFLTVQDSYICMQNLYKALIHYQYFQYFVLPAFFYFLLATTCDMKLIWIVWRSRHLEDLFDQQRMKRAITYFFAQFYFSLIFYFILMYYFNTYNWFICLTGLNLLPQIIHNIRLGNNPKFISYFIFGILFPSMIYQIYYRACPSNIVGFEPSLAFCMIFLSEYLLQIIILYIQFKLGPRSFIPKCFLPKQYKYLRTLNIQEDENECAICLTSLTEDPFDQEAPTDKLIIKQAMLTPCSHWFHPSCLRSWIDIKMQCPTCRSELPPLLE</sequence>
<evidence type="ECO:0000259" key="16">
    <source>
        <dbReference type="PROSITE" id="PS50089"/>
    </source>
</evidence>
<dbReference type="InterPro" id="IPR021319">
    <property type="entry name" value="DUF2921"/>
</dbReference>
<evidence type="ECO:0000256" key="14">
    <source>
        <dbReference type="PROSITE-ProRule" id="PRU00175"/>
    </source>
</evidence>
<keyword evidence="8" id="KW-0732">Signal</keyword>
<name>A0A8S1JTH2_9CILI</name>
<keyword evidence="5" id="KW-0808">Transferase</keyword>
<comment type="catalytic activity">
    <reaction evidence="1">
        <text>S-ubiquitinyl-[E2 ubiquitin-conjugating enzyme]-L-cysteine + [acceptor protein]-L-lysine = [E2 ubiquitin-conjugating enzyme]-L-cysteine + N(6)-ubiquitinyl-[acceptor protein]-L-lysine.</text>
        <dbReference type="EC" id="2.3.2.27"/>
    </reaction>
</comment>
<evidence type="ECO:0000256" key="12">
    <source>
        <dbReference type="ARBA" id="ARBA00022989"/>
    </source>
</evidence>
<feature type="transmembrane region" description="Helical" evidence="15">
    <location>
        <begin position="251"/>
        <end position="275"/>
    </location>
</feature>
<proteinExistence type="predicted"/>
<dbReference type="PANTHER" id="PTHR22763">
    <property type="entry name" value="RING ZINC FINGER PROTEIN"/>
    <property type="match status" value="1"/>
</dbReference>
<dbReference type="SMART" id="SM00184">
    <property type="entry name" value="RING"/>
    <property type="match status" value="1"/>
</dbReference>
<evidence type="ECO:0000256" key="3">
    <source>
        <dbReference type="ARBA" id="ARBA00004906"/>
    </source>
</evidence>
<feature type="transmembrane region" description="Helical" evidence="15">
    <location>
        <begin position="348"/>
        <end position="366"/>
    </location>
</feature>
<evidence type="ECO:0000256" key="11">
    <source>
        <dbReference type="ARBA" id="ARBA00022833"/>
    </source>
</evidence>
<comment type="pathway">
    <text evidence="3">Protein modification; protein ubiquitination.</text>
</comment>
<accession>A0A8S1JTH2</accession>